<dbReference type="EMBL" id="BMOF01000013">
    <property type="protein sequence ID" value="GGJ97697.1"/>
    <property type="molecule type" value="Genomic_DNA"/>
</dbReference>
<protein>
    <recommendedName>
        <fullName evidence="5">Acyl-CoA thioesterase</fullName>
    </recommendedName>
</protein>
<sequence length="156" mass="17507">MRASFVQPDLETWFSSFRFSVPIKVRFSETDALGHLNNVFYIAYFEQGRLDYFEALGVMGDLLDPRGEKAVVAADIECHYLAQVFYGQPLRLHVKTARIGTSSLDLHYALWNEATSQMAAVARGALVMIDRRTGKSTPIPDSIKETIASFEIIGNK</sequence>
<dbReference type="InterPro" id="IPR029069">
    <property type="entry name" value="HotDog_dom_sf"/>
</dbReference>
<evidence type="ECO:0000256" key="2">
    <source>
        <dbReference type="ARBA" id="ARBA00022801"/>
    </source>
</evidence>
<accession>A0A8J3BCV5</accession>
<comment type="similarity">
    <text evidence="1">Belongs to the 4-hydroxybenzoyl-CoA thioesterase family.</text>
</comment>
<dbReference type="InterPro" id="IPR050563">
    <property type="entry name" value="4-hydroxybenzoyl-CoA_TE"/>
</dbReference>
<dbReference type="PANTHER" id="PTHR31793:SF24">
    <property type="entry name" value="LONG-CHAIN ACYL-COA THIOESTERASE FADM"/>
    <property type="match status" value="1"/>
</dbReference>
<dbReference type="SUPFAM" id="SSF54637">
    <property type="entry name" value="Thioesterase/thiol ester dehydrase-isomerase"/>
    <property type="match status" value="1"/>
</dbReference>
<dbReference type="PANTHER" id="PTHR31793">
    <property type="entry name" value="4-HYDROXYBENZOYL-COA THIOESTERASE FAMILY MEMBER"/>
    <property type="match status" value="1"/>
</dbReference>
<dbReference type="InterPro" id="IPR006684">
    <property type="entry name" value="YbgC/YbaW"/>
</dbReference>
<dbReference type="PIRSF" id="PIRSF003230">
    <property type="entry name" value="YbgC"/>
    <property type="match status" value="1"/>
</dbReference>
<reference evidence="3" key="1">
    <citation type="journal article" date="2014" name="Int. J. Syst. Evol. Microbiol.">
        <title>Complete genome sequence of Corynebacterium casei LMG S-19264T (=DSM 44701T), isolated from a smear-ripened cheese.</title>
        <authorList>
            <consortium name="US DOE Joint Genome Institute (JGI-PGF)"/>
            <person name="Walter F."/>
            <person name="Albersmeier A."/>
            <person name="Kalinowski J."/>
            <person name="Ruckert C."/>
        </authorList>
    </citation>
    <scope>NUCLEOTIDE SEQUENCE</scope>
    <source>
        <strain evidence="3">JCM 14719</strain>
    </source>
</reference>
<dbReference type="GO" id="GO:0047617">
    <property type="term" value="F:fatty acyl-CoA hydrolase activity"/>
    <property type="evidence" value="ECO:0007669"/>
    <property type="project" value="TreeGrafter"/>
</dbReference>
<comment type="caution">
    <text evidence="3">The sequence shown here is derived from an EMBL/GenBank/DDBJ whole genome shotgun (WGS) entry which is preliminary data.</text>
</comment>
<evidence type="ECO:0000256" key="1">
    <source>
        <dbReference type="ARBA" id="ARBA00005953"/>
    </source>
</evidence>
<reference evidence="3" key="2">
    <citation type="submission" date="2020-09" db="EMBL/GenBank/DDBJ databases">
        <authorList>
            <person name="Sun Q."/>
            <person name="Ohkuma M."/>
        </authorList>
    </citation>
    <scope>NUCLEOTIDE SEQUENCE</scope>
    <source>
        <strain evidence="3">JCM 14719</strain>
    </source>
</reference>
<gene>
    <name evidence="3" type="ORF">GCM10007043_09470</name>
</gene>
<proteinExistence type="inferred from homology"/>
<dbReference type="Proteomes" id="UP000637720">
    <property type="component" value="Unassembled WGS sequence"/>
</dbReference>
<evidence type="ECO:0000313" key="3">
    <source>
        <dbReference type="EMBL" id="GGJ97697.1"/>
    </source>
</evidence>
<dbReference type="CDD" id="cd00586">
    <property type="entry name" value="4HBT"/>
    <property type="match status" value="1"/>
</dbReference>
<dbReference type="AlphaFoldDB" id="A0A8J3BCV5"/>
<dbReference type="RefSeq" id="WP_054672715.1">
    <property type="nucleotide sequence ID" value="NZ_BMOF01000013.1"/>
</dbReference>
<organism evidence="3 4">
    <name type="scientific">Calditerricola satsumensis</name>
    <dbReference type="NCBI Taxonomy" id="373054"/>
    <lineage>
        <taxon>Bacteria</taxon>
        <taxon>Bacillati</taxon>
        <taxon>Bacillota</taxon>
        <taxon>Bacilli</taxon>
        <taxon>Bacillales</taxon>
        <taxon>Bacillaceae</taxon>
        <taxon>Calditerricola</taxon>
    </lineage>
</organism>
<dbReference type="Pfam" id="PF13279">
    <property type="entry name" value="4HBT_2"/>
    <property type="match status" value="1"/>
</dbReference>
<evidence type="ECO:0000313" key="4">
    <source>
        <dbReference type="Proteomes" id="UP000637720"/>
    </source>
</evidence>
<keyword evidence="2" id="KW-0378">Hydrolase</keyword>
<name>A0A8J3BCV5_9BACI</name>
<dbReference type="Gene3D" id="3.10.129.10">
    <property type="entry name" value="Hotdog Thioesterase"/>
    <property type="match status" value="1"/>
</dbReference>
<evidence type="ECO:0008006" key="5">
    <source>
        <dbReference type="Google" id="ProtNLM"/>
    </source>
</evidence>
<keyword evidence="4" id="KW-1185">Reference proteome</keyword>